<dbReference type="InterPro" id="IPR026265">
    <property type="entry name" value="LptC"/>
</dbReference>
<protein>
    <recommendedName>
        <fullName evidence="2">LPS export ABC transporter periplasmic protein LptC</fullName>
    </recommendedName>
</protein>
<organism evidence="1">
    <name type="scientific">marine metagenome</name>
    <dbReference type="NCBI Taxonomy" id="408172"/>
    <lineage>
        <taxon>unclassified sequences</taxon>
        <taxon>metagenomes</taxon>
        <taxon>ecological metagenomes</taxon>
    </lineage>
</organism>
<gene>
    <name evidence="1" type="ORF">METZ01_LOCUS20471</name>
</gene>
<dbReference type="GO" id="GO:0005886">
    <property type="term" value="C:plasma membrane"/>
    <property type="evidence" value="ECO:0007669"/>
    <property type="project" value="InterPro"/>
</dbReference>
<name>A0A381PNC1_9ZZZZ</name>
<dbReference type="EMBL" id="UINC01001016">
    <property type="protein sequence ID" value="SUZ67617.1"/>
    <property type="molecule type" value="Genomic_DNA"/>
</dbReference>
<evidence type="ECO:0000313" key="1">
    <source>
        <dbReference type="EMBL" id="SUZ67617.1"/>
    </source>
</evidence>
<sequence length="184" mass="20031">VGTSRTLVTPVLAAGIFLAACTDSAPRMVVDPELEAIEADYIIFGLTDYLTRFGIREAIVEADTALVFSDSTVVLLRGNVKLTAYNEELGTEKAVVTSDRGRLESSTNELLAEGNAILLIQADGRRIESYELRYVPDDNRIRSDSAAVMYDGDAIIEGTSFTSDLNFERVVIQNARTRGGSVNF</sequence>
<accession>A0A381PNC1</accession>
<evidence type="ECO:0008006" key="2">
    <source>
        <dbReference type="Google" id="ProtNLM"/>
    </source>
</evidence>
<dbReference type="InterPro" id="IPR010664">
    <property type="entry name" value="LipoPS_assembly_LptC-rel"/>
</dbReference>
<proteinExistence type="predicted"/>
<dbReference type="Gene3D" id="2.60.450.10">
    <property type="entry name" value="Lipopolysaccharide (LPS) transport protein A like domain"/>
    <property type="match status" value="1"/>
</dbReference>
<dbReference type="NCBIfam" id="TIGR04409">
    <property type="entry name" value="LptC_YrbK"/>
    <property type="match status" value="1"/>
</dbReference>
<dbReference type="AlphaFoldDB" id="A0A381PNC1"/>
<dbReference type="Pfam" id="PF06835">
    <property type="entry name" value="LptC"/>
    <property type="match status" value="1"/>
</dbReference>
<reference evidence="1" key="1">
    <citation type="submission" date="2018-05" db="EMBL/GenBank/DDBJ databases">
        <authorList>
            <person name="Lanie J.A."/>
            <person name="Ng W.-L."/>
            <person name="Kazmierczak K.M."/>
            <person name="Andrzejewski T.M."/>
            <person name="Davidsen T.M."/>
            <person name="Wayne K.J."/>
            <person name="Tettelin H."/>
            <person name="Glass J.I."/>
            <person name="Rusch D."/>
            <person name="Podicherti R."/>
            <person name="Tsui H.-C.T."/>
            <person name="Winkler M.E."/>
        </authorList>
    </citation>
    <scope>NUCLEOTIDE SEQUENCE</scope>
</reference>
<dbReference type="GO" id="GO:0015221">
    <property type="term" value="F:lipopolysaccharide transmembrane transporter activity"/>
    <property type="evidence" value="ECO:0007669"/>
    <property type="project" value="InterPro"/>
</dbReference>
<feature type="non-terminal residue" evidence="1">
    <location>
        <position position="1"/>
    </location>
</feature>